<dbReference type="Proteomes" id="UP001597340">
    <property type="component" value="Unassembled WGS sequence"/>
</dbReference>
<keyword evidence="4" id="KW-0378">Hydrolase</keyword>
<dbReference type="Pfam" id="PF13091">
    <property type="entry name" value="PLDc_2"/>
    <property type="match status" value="1"/>
</dbReference>
<dbReference type="PANTHER" id="PTHR43856:SF1">
    <property type="entry name" value="MITOCHONDRIAL CARDIOLIPIN HYDROLASE"/>
    <property type="match status" value="1"/>
</dbReference>
<sequence length="191" mass="21419">MRKQALKGIIFVLSMVLLTSCSDLTTTVPNENKASASSHSIQYAFSQEDQHPEKLLDQVIEDSQKTLDIAIFSITEKSIVSAILNAKQRGVDVRIITDEDQSEGKGQKAALEKFKNAGIPIKVDHHSGYMHLKVTIADQEVVTTGSFNYSASAVRRNDEVLVVIPDREMAKQWTRVFDSMWKDDKNFLSFN</sequence>
<evidence type="ECO:0000313" key="9">
    <source>
        <dbReference type="EMBL" id="MFD1464039.1"/>
    </source>
</evidence>
<evidence type="ECO:0000256" key="1">
    <source>
        <dbReference type="ARBA" id="ARBA00000798"/>
    </source>
</evidence>
<dbReference type="PROSITE" id="PS51257">
    <property type="entry name" value="PROKAR_LIPOPROTEIN"/>
    <property type="match status" value="1"/>
</dbReference>
<dbReference type="RefSeq" id="WP_229523033.1">
    <property type="nucleotide sequence ID" value="NZ_JAFFQR010000012.1"/>
</dbReference>
<name>A0ABW4DJD2_9BACL</name>
<comment type="similarity">
    <text evidence="2">Belongs to the phospholipase D family.</text>
</comment>
<evidence type="ECO:0000256" key="6">
    <source>
        <dbReference type="ARBA" id="ARBA00023098"/>
    </source>
</evidence>
<evidence type="ECO:0000256" key="3">
    <source>
        <dbReference type="ARBA" id="ARBA00012027"/>
    </source>
</evidence>
<feature type="chain" id="PRO_5047069490" description="phospholipase D" evidence="7">
    <location>
        <begin position="26"/>
        <end position="191"/>
    </location>
</feature>
<feature type="domain" description="PLD phosphodiesterase" evidence="8">
    <location>
        <begin position="126"/>
        <end position="153"/>
    </location>
</feature>
<keyword evidence="6" id="KW-0443">Lipid metabolism</keyword>
<dbReference type="PROSITE" id="PS50035">
    <property type="entry name" value="PLD"/>
    <property type="match status" value="1"/>
</dbReference>
<proteinExistence type="inferred from homology"/>
<evidence type="ECO:0000256" key="2">
    <source>
        <dbReference type="ARBA" id="ARBA00008664"/>
    </source>
</evidence>
<feature type="signal peptide" evidence="7">
    <location>
        <begin position="1"/>
        <end position="25"/>
    </location>
</feature>
<protein>
    <recommendedName>
        <fullName evidence="3">phospholipase D</fullName>
        <ecNumber evidence="3">3.1.4.4</ecNumber>
    </recommendedName>
</protein>
<keyword evidence="5" id="KW-0442">Lipid degradation</keyword>
<comment type="catalytic activity">
    <reaction evidence="1">
        <text>a 1,2-diacyl-sn-glycero-3-phosphocholine + H2O = a 1,2-diacyl-sn-glycero-3-phosphate + choline + H(+)</text>
        <dbReference type="Rhea" id="RHEA:14445"/>
        <dbReference type="ChEBI" id="CHEBI:15354"/>
        <dbReference type="ChEBI" id="CHEBI:15377"/>
        <dbReference type="ChEBI" id="CHEBI:15378"/>
        <dbReference type="ChEBI" id="CHEBI:57643"/>
        <dbReference type="ChEBI" id="CHEBI:58608"/>
        <dbReference type="EC" id="3.1.4.4"/>
    </reaction>
</comment>
<dbReference type="Gene3D" id="3.30.870.10">
    <property type="entry name" value="Endonuclease Chain A"/>
    <property type="match status" value="1"/>
</dbReference>
<gene>
    <name evidence="9" type="ORF">ACFQ5D_22405</name>
</gene>
<dbReference type="InterPro" id="IPR001736">
    <property type="entry name" value="PLipase_D/transphosphatidylase"/>
</dbReference>
<reference evidence="10" key="1">
    <citation type="journal article" date="2019" name="Int. J. Syst. Evol. Microbiol.">
        <title>The Global Catalogue of Microorganisms (GCM) 10K type strain sequencing project: providing services to taxonomists for standard genome sequencing and annotation.</title>
        <authorList>
            <consortium name="The Broad Institute Genomics Platform"/>
            <consortium name="The Broad Institute Genome Sequencing Center for Infectious Disease"/>
            <person name="Wu L."/>
            <person name="Ma J."/>
        </authorList>
    </citation>
    <scope>NUCLEOTIDE SEQUENCE [LARGE SCALE GENOMIC DNA]</scope>
    <source>
        <strain evidence="10">CCM 9147</strain>
    </source>
</reference>
<accession>A0ABW4DJD2</accession>
<dbReference type="InterPro" id="IPR051406">
    <property type="entry name" value="PLD_domain"/>
</dbReference>
<evidence type="ECO:0000313" key="10">
    <source>
        <dbReference type="Proteomes" id="UP001597340"/>
    </source>
</evidence>
<dbReference type="EMBL" id="JBHTNZ010000060">
    <property type="protein sequence ID" value="MFD1464039.1"/>
    <property type="molecule type" value="Genomic_DNA"/>
</dbReference>
<dbReference type="PANTHER" id="PTHR43856">
    <property type="entry name" value="CARDIOLIPIN HYDROLASE"/>
    <property type="match status" value="1"/>
</dbReference>
<evidence type="ECO:0000256" key="7">
    <source>
        <dbReference type="SAM" id="SignalP"/>
    </source>
</evidence>
<dbReference type="SUPFAM" id="SSF56024">
    <property type="entry name" value="Phospholipase D/nuclease"/>
    <property type="match status" value="1"/>
</dbReference>
<evidence type="ECO:0000256" key="5">
    <source>
        <dbReference type="ARBA" id="ARBA00022963"/>
    </source>
</evidence>
<organism evidence="9 10">
    <name type="scientific">Paenibacillus farraposensis</name>
    <dbReference type="NCBI Taxonomy" id="2807095"/>
    <lineage>
        <taxon>Bacteria</taxon>
        <taxon>Bacillati</taxon>
        <taxon>Bacillota</taxon>
        <taxon>Bacilli</taxon>
        <taxon>Bacillales</taxon>
        <taxon>Paenibacillaceae</taxon>
        <taxon>Paenibacillus</taxon>
    </lineage>
</organism>
<comment type="caution">
    <text evidence="9">The sequence shown here is derived from an EMBL/GenBank/DDBJ whole genome shotgun (WGS) entry which is preliminary data.</text>
</comment>
<dbReference type="EC" id="3.1.4.4" evidence="3"/>
<evidence type="ECO:0000259" key="8">
    <source>
        <dbReference type="PROSITE" id="PS50035"/>
    </source>
</evidence>
<dbReference type="InterPro" id="IPR025202">
    <property type="entry name" value="PLD-like_dom"/>
</dbReference>
<keyword evidence="7" id="KW-0732">Signal</keyword>
<evidence type="ECO:0000256" key="4">
    <source>
        <dbReference type="ARBA" id="ARBA00022801"/>
    </source>
</evidence>
<keyword evidence="10" id="KW-1185">Reference proteome</keyword>